<evidence type="ECO:0000313" key="1">
    <source>
        <dbReference type="EMBL" id="RFC64609.1"/>
    </source>
</evidence>
<name>A0A371X5W5_9HYPH</name>
<accession>A0A371X5W5</accession>
<dbReference type="Proteomes" id="UP000262379">
    <property type="component" value="Unassembled WGS sequence"/>
</dbReference>
<gene>
    <name evidence="1" type="ORF">DY251_19220</name>
</gene>
<dbReference type="AlphaFoldDB" id="A0A371X5W5"/>
<dbReference type="EMBL" id="QURN01000019">
    <property type="protein sequence ID" value="RFC64609.1"/>
    <property type="molecule type" value="Genomic_DNA"/>
</dbReference>
<reference evidence="2" key="1">
    <citation type="submission" date="2018-08" db="EMBL/GenBank/DDBJ databases">
        <authorList>
            <person name="Im W.T."/>
        </authorList>
    </citation>
    <scope>NUCLEOTIDE SEQUENCE [LARGE SCALE GENOMIC DNA]</scope>
    <source>
        <strain evidence="2">LA-28</strain>
    </source>
</reference>
<proteinExistence type="predicted"/>
<protein>
    <submittedName>
        <fullName evidence="1">Uncharacterized protein</fullName>
    </submittedName>
</protein>
<keyword evidence="2" id="KW-1185">Reference proteome</keyword>
<organism evidence="1 2">
    <name type="scientific">Mesorhizobium denitrificans</name>
    <dbReference type="NCBI Taxonomy" id="2294114"/>
    <lineage>
        <taxon>Bacteria</taxon>
        <taxon>Pseudomonadati</taxon>
        <taxon>Pseudomonadota</taxon>
        <taxon>Alphaproteobacteria</taxon>
        <taxon>Hyphomicrobiales</taxon>
        <taxon>Phyllobacteriaceae</taxon>
        <taxon>Mesorhizobium</taxon>
    </lineage>
</organism>
<sequence>MSFQPPSQLVGVCRRCGRAGDEGWINPVCPTLVERQKLIGNAGGFLPGALSDLGKARVGYLYRWEARTCAEIAANVVVSDQFFLA</sequence>
<evidence type="ECO:0000313" key="2">
    <source>
        <dbReference type="Proteomes" id="UP000262379"/>
    </source>
</evidence>
<comment type="caution">
    <text evidence="1">The sequence shown here is derived from an EMBL/GenBank/DDBJ whole genome shotgun (WGS) entry which is preliminary data.</text>
</comment>